<protein>
    <submittedName>
        <fullName evidence="2">Uncharacterized protein</fullName>
    </submittedName>
</protein>
<evidence type="ECO:0000313" key="2">
    <source>
        <dbReference type="EMBL" id="KAG5163271.1"/>
    </source>
</evidence>
<feature type="region of interest" description="Disordered" evidence="1">
    <location>
        <begin position="24"/>
        <end position="216"/>
    </location>
</feature>
<feature type="compositionally biased region" description="Low complexity" evidence="1">
    <location>
        <begin position="45"/>
        <end position="57"/>
    </location>
</feature>
<dbReference type="AlphaFoldDB" id="A0A8H7XLC2"/>
<proteinExistence type="predicted"/>
<sequence>MRSIFEITPRSGIKYLCPTPLPIQVQRRPSEPLPLKPAPGEPGDQLATAKAHQQQQQQHREALRLALGSILTPKRPPIVPPSRPSSGTATPAHPSPWLSGSVSGAQTPAGTPPIQSPYIAAGHGPNSSEHLLHPHYAFPHHGHSLPPSKLGRSSSSSNSPVESVTTSTHNSGHPSPHAGAGALAPHTILSPVPDVEPLPPSMMAEPQVGNNTQTEGATSNIVEVKPVRPSITPLHPSKEGNAATGADGAGSTDSMNGHIMQTEPGSPSGRGTPRAKFLQTLQSKSAWDALIHGSFS</sequence>
<feature type="region of interest" description="Disordered" evidence="1">
    <location>
        <begin position="232"/>
        <end position="274"/>
    </location>
</feature>
<comment type="caution">
    <text evidence="2">The sequence shown here is derived from an EMBL/GenBank/DDBJ whole genome shotgun (WGS) entry which is preliminary data.</text>
</comment>
<reference evidence="2" key="1">
    <citation type="submission" date="2021-02" db="EMBL/GenBank/DDBJ databases">
        <title>Psilocybe cubensis genome.</title>
        <authorList>
            <person name="Mckernan K.J."/>
            <person name="Crawford S."/>
            <person name="Trippe A."/>
            <person name="Kane L.T."/>
            <person name="Mclaughlin S."/>
        </authorList>
    </citation>
    <scope>NUCLEOTIDE SEQUENCE [LARGE SCALE GENOMIC DNA]</scope>
    <source>
        <strain evidence="2">MGC-MH-2018</strain>
    </source>
</reference>
<evidence type="ECO:0000256" key="1">
    <source>
        <dbReference type="SAM" id="MobiDB-lite"/>
    </source>
</evidence>
<dbReference type="EMBL" id="JAFIQS010000015">
    <property type="protein sequence ID" value="KAG5163271.1"/>
    <property type="molecule type" value="Genomic_DNA"/>
</dbReference>
<feature type="compositionally biased region" description="Polar residues" evidence="1">
    <location>
        <begin position="98"/>
        <end position="109"/>
    </location>
</feature>
<gene>
    <name evidence="2" type="ORF">JR316_011615</name>
</gene>
<organism evidence="2">
    <name type="scientific">Psilocybe cubensis</name>
    <name type="common">Psychedelic mushroom</name>
    <name type="synonym">Stropharia cubensis</name>
    <dbReference type="NCBI Taxonomy" id="181762"/>
    <lineage>
        <taxon>Eukaryota</taxon>
        <taxon>Fungi</taxon>
        <taxon>Dikarya</taxon>
        <taxon>Basidiomycota</taxon>
        <taxon>Agaricomycotina</taxon>
        <taxon>Agaricomycetes</taxon>
        <taxon>Agaricomycetidae</taxon>
        <taxon>Agaricales</taxon>
        <taxon>Agaricineae</taxon>
        <taxon>Strophariaceae</taxon>
        <taxon>Psilocybe</taxon>
    </lineage>
</organism>
<name>A0A8H7XLC2_PSICU</name>
<feature type="compositionally biased region" description="Pro residues" evidence="1">
    <location>
        <begin position="74"/>
        <end position="83"/>
    </location>
</feature>
<feature type="compositionally biased region" description="Low complexity" evidence="1">
    <location>
        <begin position="144"/>
        <end position="168"/>
    </location>
</feature>
<accession>A0A8H7XLC2</accession>
<feature type="compositionally biased region" description="Low complexity" evidence="1">
    <location>
        <begin position="240"/>
        <end position="254"/>
    </location>
</feature>
<feature type="compositionally biased region" description="Pro residues" evidence="1">
    <location>
        <begin position="31"/>
        <end position="40"/>
    </location>
</feature>